<dbReference type="EMBL" id="KI912117">
    <property type="protein sequence ID" value="ETS76228.1"/>
    <property type="molecule type" value="Genomic_DNA"/>
</dbReference>
<proteinExistence type="predicted"/>
<dbReference type="InterPro" id="IPR052360">
    <property type="entry name" value="Transcr_Regulatory_Proteins"/>
</dbReference>
<dbReference type="CDD" id="cd00067">
    <property type="entry name" value="GAL4"/>
    <property type="match status" value="1"/>
</dbReference>
<dbReference type="SMART" id="SM00066">
    <property type="entry name" value="GAL4"/>
    <property type="match status" value="1"/>
</dbReference>
<dbReference type="PANTHER" id="PTHR36206:SF12">
    <property type="entry name" value="ASPERCRYPTIN BIOSYNTHESIS CLUSTER-SPECIFIC TRANSCRIPTION REGULATOR ATNN-RELATED"/>
    <property type="match status" value="1"/>
</dbReference>
<dbReference type="OMA" id="TYAYPEF"/>
<keyword evidence="5" id="KW-0804">Transcription</keyword>
<accession>W3WQW9</accession>
<dbReference type="KEGG" id="pfy:PFICI_11615"/>
<dbReference type="GO" id="GO:0003677">
    <property type="term" value="F:DNA binding"/>
    <property type="evidence" value="ECO:0007669"/>
    <property type="project" value="UniProtKB-KW"/>
</dbReference>
<evidence type="ECO:0000256" key="1">
    <source>
        <dbReference type="ARBA" id="ARBA00022723"/>
    </source>
</evidence>
<dbReference type="Gene3D" id="4.10.240.10">
    <property type="entry name" value="Zn(2)-C6 fungal-type DNA-binding domain"/>
    <property type="match status" value="1"/>
</dbReference>
<dbReference type="Pfam" id="PF00172">
    <property type="entry name" value="Zn_clus"/>
    <property type="match status" value="1"/>
</dbReference>
<dbReference type="PROSITE" id="PS50048">
    <property type="entry name" value="ZN2_CY6_FUNGAL_2"/>
    <property type="match status" value="1"/>
</dbReference>
<feature type="domain" description="Zn(2)-C6 fungal-type" evidence="7">
    <location>
        <begin position="20"/>
        <end position="48"/>
    </location>
</feature>
<gene>
    <name evidence="8" type="ORF">PFICI_11615</name>
</gene>
<dbReference type="InterPro" id="IPR021858">
    <property type="entry name" value="Fun_TF"/>
</dbReference>
<evidence type="ECO:0000256" key="5">
    <source>
        <dbReference type="ARBA" id="ARBA00023163"/>
    </source>
</evidence>
<protein>
    <recommendedName>
        <fullName evidence="7">Zn(2)-C6 fungal-type domain-containing protein</fullName>
    </recommendedName>
</protein>
<keyword evidence="2" id="KW-0862">Zinc</keyword>
<evidence type="ECO:0000313" key="9">
    <source>
        <dbReference type="Proteomes" id="UP000030651"/>
    </source>
</evidence>
<evidence type="ECO:0000256" key="6">
    <source>
        <dbReference type="ARBA" id="ARBA00023242"/>
    </source>
</evidence>
<dbReference type="RefSeq" id="XP_007838387.1">
    <property type="nucleotide sequence ID" value="XM_007840196.1"/>
</dbReference>
<evidence type="ECO:0000259" key="7">
    <source>
        <dbReference type="PROSITE" id="PS50048"/>
    </source>
</evidence>
<evidence type="ECO:0000313" key="8">
    <source>
        <dbReference type="EMBL" id="ETS76228.1"/>
    </source>
</evidence>
<keyword evidence="9" id="KW-1185">Reference proteome</keyword>
<name>W3WQW9_PESFW</name>
<dbReference type="Pfam" id="PF11951">
    <property type="entry name" value="Fungal_trans_2"/>
    <property type="match status" value="1"/>
</dbReference>
<dbReference type="InterPro" id="IPR036864">
    <property type="entry name" value="Zn2-C6_fun-type_DNA-bd_sf"/>
</dbReference>
<dbReference type="HOGENOM" id="CLU_011409_2_2_1"/>
<dbReference type="Proteomes" id="UP000030651">
    <property type="component" value="Unassembled WGS sequence"/>
</dbReference>
<reference evidence="9" key="1">
    <citation type="journal article" date="2015" name="BMC Genomics">
        <title>Genomic and transcriptomic analysis of the endophytic fungus Pestalotiopsis fici reveals its lifestyle and high potential for synthesis of natural products.</title>
        <authorList>
            <person name="Wang X."/>
            <person name="Zhang X."/>
            <person name="Liu L."/>
            <person name="Xiang M."/>
            <person name="Wang W."/>
            <person name="Sun X."/>
            <person name="Che Y."/>
            <person name="Guo L."/>
            <person name="Liu G."/>
            <person name="Guo L."/>
            <person name="Wang C."/>
            <person name="Yin W.B."/>
            <person name="Stadler M."/>
            <person name="Zhang X."/>
            <person name="Liu X."/>
        </authorList>
    </citation>
    <scope>NUCLEOTIDE SEQUENCE [LARGE SCALE GENOMIC DNA]</scope>
    <source>
        <strain evidence="9">W106-1 / CGMCC3.15140</strain>
    </source>
</reference>
<dbReference type="eggNOG" id="ENOG502SQ3E">
    <property type="taxonomic scope" value="Eukaryota"/>
</dbReference>
<dbReference type="GO" id="GO:0000981">
    <property type="term" value="F:DNA-binding transcription factor activity, RNA polymerase II-specific"/>
    <property type="evidence" value="ECO:0007669"/>
    <property type="project" value="InterPro"/>
</dbReference>
<organism evidence="8 9">
    <name type="scientific">Pestalotiopsis fici (strain W106-1 / CGMCC3.15140)</name>
    <dbReference type="NCBI Taxonomy" id="1229662"/>
    <lineage>
        <taxon>Eukaryota</taxon>
        <taxon>Fungi</taxon>
        <taxon>Dikarya</taxon>
        <taxon>Ascomycota</taxon>
        <taxon>Pezizomycotina</taxon>
        <taxon>Sordariomycetes</taxon>
        <taxon>Xylariomycetidae</taxon>
        <taxon>Amphisphaeriales</taxon>
        <taxon>Sporocadaceae</taxon>
        <taxon>Pestalotiopsis</taxon>
    </lineage>
</organism>
<dbReference type="STRING" id="1229662.W3WQW9"/>
<dbReference type="GO" id="GO:0008270">
    <property type="term" value="F:zinc ion binding"/>
    <property type="evidence" value="ECO:0007669"/>
    <property type="project" value="InterPro"/>
</dbReference>
<dbReference type="GeneID" id="19276628"/>
<dbReference type="SUPFAM" id="SSF57701">
    <property type="entry name" value="Zn2/Cys6 DNA-binding domain"/>
    <property type="match status" value="1"/>
</dbReference>
<dbReference type="PANTHER" id="PTHR36206">
    <property type="entry name" value="ASPERCRYPTIN BIOSYNTHESIS CLUSTER-SPECIFIC TRANSCRIPTION REGULATOR ATNN-RELATED"/>
    <property type="match status" value="1"/>
</dbReference>
<keyword evidence="4" id="KW-0238">DNA-binding</keyword>
<dbReference type="InParanoid" id="W3WQW9"/>
<dbReference type="AlphaFoldDB" id="W3WQW9"/>
<keyword evidence="6" id="KW-0539">Nucleus</keyword>
<dbReference type="OrthoDB" id="3598904at2759"/>
<keyword evidence="1" id="KW-0479">Metal-binding</keyword>
<evidence type="ECO:0000256" key="2">
    <source>
        <dbReference type="ARBA" id="ARBA00022833"/>
    </source>
</evidence>
<evidence type="ECO:0000256" key="3">
    <source>
        <dbReference type="ARBA" id="ARBA00023015"/>
    </source>
</evidence>
<evidence type="ECO:0000256" key="4">
    <source>
        <dbReference type="ARBA" id="ARBA00023125"/>
    </source>
</evidence>
<dbReference type="PROSITE" id="PS00463">
    <property type="entry name" value="ZN2_CY6_FUNGAL_1"/>
    <property type="match status" value="1"/>
</dbReference>
<dbReference type="InterPro" id="IPR001138">
    <property type="entry name" value="Zn2Cys6_DnaBD"/>
</dbReference>
<sequence length="541" mass="60199">MPKVAKGARKREFAPKTRTGCITCKIRRVKCDEARPACVRCTSTGRTCDGYPHISTAESSSSLSSSSSPERLTVTLHAGPSVQLFDTPQSKRSFAFFRQRTSPQLSGFFKSEFWESLVFRVAYHESAIRHAVVALGAAHEASERRSASPSAIKTFAVEQYNLAIKELLIPLARRGEGAVDVCLIACIMFVNFESLRGCHTAAMAHVRSGSKLLRETVYDQQTGQLRHSILGPGSRTDSYVLLDVIARIFVWLDGESGITIRDYEYASYEKFFSPDADDSSPMFSSIGEARNILEYGVCYYTCSGSPQLLGDPSQSTSVVQAHKDYYVRLLSRFTTSLQHLEDSQPGGFSSKDELAINVLHLNATSFYVSFHLDYLPPDRRDRWQDLMPCFERMVALGDKIVSAMVADHELGTARTSFCPDIGFVIPLFNVASQCRDSSLRRRAIALLRSVSRQEGVWNSMVTAQAAERLMEVEEQGYVVTPVRCQETGELGAPTAWPLLKLDGLGARLEYMRHGHTDKIPVRVNEILSTWEPAELLSGQTR</sequence>
<keyword evidence="3" id="KW-0805">Transcription regulation</keyword>